<organism evidence="3 4">
    <name type="scientific">Anisodus tanguticus</name>
    <dbReference type="NCBI Taxonomy" id="243964"/>
    <lineage>
        <taxon>Eukaryota</taxon>
        <taxon>Viridiplantae</taxon>
        <taxon>Streptophyta</taxon>
        <taxon>Embryophyta</taxon>
        <taxon>Tracheophyta</taxon>
        <taxon>Spermatophyta</taxon>
        <taxon>Magnoliopsida</taxon>
        <taxon>eudicotyledons</taxon>
        <taxon>Gunneridae</taxon>
        <taxon>Pentapetalae</taxon>
        <taxon>asterids</taxon>
        <taxon>lamiids</taxon>
        <taxon>Solanales</taxon>
        <taxon>Solanaceae</taxon>
        <taxon>Solanoideae</taxon>
        <taxon>Hyoscyameae</taxon>
        <taxon>Anisodus</taxon>
    </lineage>
</organism>
<keyword evidence="2" id="KW-0677">Repeat</keyword>
<keyword evidence="1" id="KW-0853">WD repeat</keyword>
<reference evidence="3" key="1">
    <citation type="submission" date="2023-12" db="EMBL/GenBank/DDBJ databases">
        <title>Genome assembly of Anisodus tanguticus.</title>
        <authorList>
            <person name="Wang Y.-J."/>
        </authorList>
    </citation>
    <scope>NUCLEOTIDE SEQUENCE</scope>
    <source>
        <strain evidence="3">KB-2021</strain>
        <tissue evidence="3">Leaf</tissue>
    </source>
</reference>
<evidence type="ECO:0000313" key="4">
    <source>
        <dbReference type="Proteomes" id="UP001291623"/>
    </source>
</evidence>
<dbReference type="InterPro" id="IPR015943">
    <property type="entry name" value="WD40/YVTN_repeat-like_dom_sf"/>
</dbReference>
<comment type="caution">
    <text evidence="3">The sequence shown here is derived from an EMBL/GenBank/DDBJ whole genome shotgun (WGS) entry which is preliminary data.</text>
</comment>
<evidence type="ECO:0000313" key="3">
    <source>
        <dbReference type="EMBL" id="KAK4344616.1"/>
    </source>
</evidence>
<name>A0AAE1R485_9SOLA</name>
<proteinExistence type="predicted"/>
<dbReference type="PANTHER" id="PTHR22838:SF0">
    <property type="entry name" value="WD REPEAT-CONTAINING PROTEIN 26"/>
    <property type="match status" value="1"/>
</dbReference>
<protein>
    <submittedName>
        <fullName evidence="3">Uncharacterized protein</fullName>
    </submittedName>
</protein>
<dbReference type="Proteomes" id="UP001291623">
    <property type="component" value="Unassembled WGS sequence"/>
</dbReference>
<accession>A0AAE1R485</accession>
<sequence>MWDLEGKELECWKGHRISRIADLGITSDGKHIVSICKDNMILLFGVESKAEQITQEDQTKPAFVLSADNRYKSLDQEIHLWSIEGSVKLIAKYKGHKRSRSVVRSCFDGQIKLSLPVRVRIHRSDREVRLKLASEFLRCSTVKPG</sequence>
<dbReference type="EMBL" id="JAVYJV010000019">
    <property type="protein sequence ID" value="KAK4344616.1"/>
    <property type="molecule type" value="Genomic_DNA"/>
</dbReference>
<dbReference type="SUPFAM" id="SSF50998">
    <property type="entry name" value="Quinoprotein alcohol dehydrogenase-like"/>
    <property type="match status" value="1"/>
</dbReference>
<dbReference type="PANTHER" id="PTHR22838">
    <property type="entry name" value="WD REPEAT PROTEIN 26-RELATED"/>
    <property type="match status" value="1"/>
</dbReference>
<keyword evidence="4" id="KW-1185">Reference proteome</keyword>
<dbReference type="Gene3D" id="2.130.10.10">
    <property type="entry name" value="YVTN repeat-like/Quinoprotein amine dehydrogenase"/>
    <property type="match status" value="1"/>
</dbReference>
<evidence type="ECO:0000256" key="2">
    <source>
        <dbReference type="ARBA" id="ARBA00022737"/>
    </source>
</evidence>
<evidence type="ECO:0000256" key="1">
    <source>
        <dbReference type="ARBA" id="ARBA00022574"/>
    </source>
</evidence>
<dbReference type="InterPro" id="IPR011047">
    <property type="entry name" value="Quinoprotein_ADH-like_sf"/>
</dbReference>
<dbReference type="InterPro" id="IPR051350">
    <property type="entry name" value="WD_repeat-ST_regulator"/>
</dbReference>
<gene>
    <name evidence="3" type="ORF">RND71_034792</name>
</gene>
<dbReference type="AlphaFoldDB" id="A0AAE1R485"/>